<name>A0A0M0GKH2_SPOGL</name>
<gene>
    <name evidence="6" type="ORF">AF332_26180</name>
</gene>
<comment type="caution">
    <text evidence="6">The sequence shown here is derived from an EMBL/GenBank/DDBJ whole genome shotgun (WGS) entry which is preliminary data.</text>
</comment>
<evidence type="ECO:0000313" key="7">
    <source>
        <dbReference type="Proteomes" id="UP000037109"/>
    </source>
</evidence>
<evidence type="ECO:0000256" key="4">
    <source>
        <dbReference type="ARBA" id="ARBA00023163"/>
    </source>
</evidence>
<dbReference type="GO" id="GO:0003700">
    <property type="term" value="F:DNA-binding transcription factor activity"/>
    <property type="evidence" value="ECO:0007669"/>
    <property type="project" value="InterPro"/>
</dbReference>
<evidence type="ECO:0000256" key="1">
    <source>
        <dbReference type="ARBA" id="ARBA00009437"/>
    </source>
</evidence>
<dbReference type="SUPFAM" id="SSF46785">
    <property type="entry name" value="Winged helix' DNA-binding domain"/>
    <property type="match status" value="1"/>
</dbReference>
<dbReference type="GO" id="GO:0003677">
    <property type="term" value="F:DNA binding"/>
    <property type="evidence" value="ECO:0007669"/>
    <property type="project" value="UniProtKB-KW"/>
</dbReference>
<dbReference type="InterPro" id="IPR050950">
    <property type="entry name" value="HTH-type_LysR_regulators"/>
</dbReference>
<dbReference type="FunFam" id="1.10.10.10:FF:000001">
    <property type="entry name" value="LysR family transcriptional regulator"/>
    <property type="match status" value="1"/>
</dbReference>
<dbReference type="GO" id="GO:0005829">
    <property type="term" value="C:cytosol"/>
    <property type="evidence" value="ECO:0007669"/>
    <property type="project" value="TreeGrafter"/>
</dbReference>
<dbReference type="RefSeq" id="WP_053437332.1">
    <property type="nucleotide sequence ID" value="NZ_LGUF01000007.1"/>
</dbReference>
<dbReference type="PRINTS" id="PR00039">
    <property type="entry name" value="HTHLYSR"/>
</dbReference>
<dbReference type="InterPro" id="IPR005119">
    <property type="entry name" value="LysR_subst-bd"/>
</dbReference>
<dbReference type="Pfam" id="PF03466">
    <property type="entry name" value="LysR_substrate"/>
    <property type="match status" value="1"/>
</dbReference>
<organism evidence="6 7">
    <name type="scientific">Sporosarcina globispora</name>
    <name type="common">Bacillus globisporus</name>
    <dbReference type="NCBI Taxonomy" id="1459"/>
    <lineage>
        <taxon>Bacteria</taxon>
        <taxon>Bacillati</taxon>
        <taxon>Bacillota</taxon>
        <taxon>Bacilli</taxon>
        <taxon>Bacillales</taxon>
        <taxon>Caryophanaceae</taxon>
        <taxon>Sporosarcina</taxon>
    </lineage>
</organism>
<evidence type="ECO:0000313" key="6">
    <source>
        <dbReference type="EMBL" id="KON89967.1"/>
    </source>
</evidence>
<dbReference type="Gene3D" id="3.40.190.290">
    <property type="match status" value="1"/>
</dbReference>
<dbReference type="Pfam" id="PF00126">
    <property type="entry name" value="HTH_1"/>
    <property type="match status" value="1"/>
</dbReference>
<dbReference type="PATRIC" id="fig|1459.3.peg.5752"/>
<dbReference type="PROSITE" id="PS50931">
    <property type="entry name" value="HTH_LYSR"/>
    <property type="match status" value="1"/>
</dbReference>
<dbReference type="STRING" id="1459.AF332_26180"/>
<proteinExistence type="inferred from homology"/>
<sequence length="306" mass="34411">MNIDQLKYIVEVGKTNSIGLAAETLYLTQPALSQSISSLEKELGIQLFSRSRQGAAPTMEGQILIEKASEVIQKLEEFQNRVQMFKTDTQKSIKISSVPSMMDFALNALLSYKELHPNVQVEIFERNGSEVMLDIQKGTVDFGLILAKNMEGYADKISFESLLDGKIQVLVSQQSFLSCYDHVTIQDIQYQPIVLYNGPVTMRLFNSLFPQPARMLFISNDIQIIMKAVAANMGISFTLDFFTKHDQHVLNGSIIPIDLIIHPPVPIKAGWAASKQKKLSHSAIQFLHFIRKDISIRHNLNAVTVR</sequence>
<dbReference type="InterPro" id="IPR000847">
    <property type="entry name" value="LysR_HTH_N"/>
</dbReference>
<evidence type="ECO:0000256" key="2">
    <source>
        <dbReference type="ARBA" id="ARBA00023015"/>
    </source>
</evidence>
<keyword evidence="4" id="KW-0804">Transcription</keyword>
<comment type="similarity">
    <text evidence="1">Belongs to the LysR transcriptional regulatory family.</text>
</comment>
<dbReference type="InterPro" id="IPR036388">
    <property type="entry name" value="WH-like_DNA-bd_sf"/>
</dbReference>
<dbReference type="OrthoDB" id="9803735at2"/>
<keyword evidence="3" id="KW-0238">DNA-binding</keyword>
<dbReference type="Proteomes" id="UP000037109">
    <property type="component" value="Unassembled WGS sequence"/>
</dbReference>
<feature type="domain" description="HTH lysR-type" evidence="5">
    <location>
        <begin position="1"/>
        <end position="58"/>
    </location>
</feature>
<keyword evidence="7" id="KW-1185">Reference proteome</keyword>
<keyword evidence="2" id="KW-0805">Transcription regulation</keyword>
<accession>A0A0M0GKH2</accession>
<dbReference type="SUPFAM" id="SSF53850">
    <property type="entry name" value="Periplasmic binding protein-like II"/>
    <property type="match status" value="1"/>
</dbReference>
<dbReference type="AlphaFoldDB" id="A0A0M0GKH2"/>
<dbReference type="InterPro" id="IPR036390">
    <property type="entry name" value="WH_DNA-bd_sf"/>
</dbReference>
<dbReference type="CDD" id="cd05466">
    <property type="entry name" value="PBP2_LTTR_substrate"/>
    <property type="match status" value="1"/>
</dbReference>
<dbReference type="PANTHER" id="PTHR30419:SF28">
    <property type="entry name" value="HTH-TYPE TRANSCRIPTIONAL REGULATOR BSDA"/>
    <property type="match status" value="1"/>
</dbReference>
<dbReference type="EMBL" id="LGUF01000007">
    <property type="protein sequence ID" value="KON89967.1"/>
    <property type="molecule type" value="Genomic_DNA"/>
</dbReference>
<dbReference type="Gene3D" id="1.10.10.10">
    <property type="entry name" value="Winged helix-like DNA-binding domain superfamily/Winged helix DNA-binding domain"/>
    <property type="match status" value="1"/>
</dbReference>
<dbReference type="PANTHER" id="PTHR30419">
    <property type="entry name" value="HTH-TYPE TRANSCRIPTIONAL REGULATOR YBHD"/>
    <property type="match status" value="1"/>
</dbReference>
<evidence type="ECO:0000259" key="5">
    <source>
        <dbReference type="PROSITE" id="PS50931"/>
    </source>
</evidence>
<protein>
    <recommendedName>
        <fullName evidence="5">HTH lysR-type domain-containing protein</fullName>
    </recommendedName>
</protein>
<evidence type="ECO:0000256" key="3">
    <source>
        <dbReference type="ARBA" id="ARBA00023125"/>
    </source>
</evidence>
<reference evidence="7" key="1">
    <citation type="submission" date="2015-07" db="EMBL/GenBank/DDBJ databases">
        <title>Fjat-10036 dsm4.</title>
        <authorList>
            <person name="Liu B."/>
            <person name="Wang J."/>
            <person name="Zhu Y."/>
            <person name="Liu G."/>
            <person name="Chen Q."/>
            <person name="Chen Z."/>
            <person name="Lan J."/>
            <person name="Che J."/>
            <person name="Ge C."/>
            <person name="Shi H."/>
            <person name="Pan Z."/>
            <person name="Liu X."/>
        </authorList>
    </citation>
    <scope>NUCLEOTIDE SEQUENCE [LARGE SCALE GENOMIC DNA]</scope>
    <source>
        <strain evidence="7">DSM 4</strain>
    </source>
</reference>